<accession>A0A4Q2RFN9</accession>
<organism evidence="10 11">
    <name type="scientific">Lichenibacterium ramalinae</name>
    <dbReference type="NCBI Taxonomy" id="2316527"/>
    <lineage>
        <taxon>Bacteria</taxon>
        <taxon>Pseudomonadati</taxon>
        <taxon>Pseudomonadota</taxon>
        <taxon>Alphaproteobacteria</taxon>
        <taxon>Hyphomicrobiales</taxon>
        <taxon>Lichenihabitantaceae</taxon>
        <taxon>Lichenibacterium</taxon>
    </lineage>
</organism>
<dbReference type="Pfam" id="PF13807">
    <property type="entry name" value="GNVR"/>
    <property type="match status" value="1"/>
</dbReference>
<dbReference type="Gene3D" id="3.40.50.300">
    <property type="entry name" value="P-loop containing nucleotide triphosphate hydrolases"/>
    <property type="match status" value="1"/>
</dbReference>
<evidence type="ECO:0000313" key="11">
    <source>
        <dbReference type="Proteomes" id="UP000289411"/>
    </source>
</evidence>
<evidence type="ECO:0000256" key="2">
    <source>
        <dbReference type="ARBA" id="ARBA00022475"/>
    </source>
</evidence>
<protein>
    <submittedName>
        <fullName evidence="10">Lipopolysaccharide biosynthesis protein</fullName>
    </submittedName>
</protein>
<evidence type="ECO:0000313" key="10">
    <source>
        <dbReference type="EMBL" id="RYB05699.1"/>
    </source>
</evidence>
<evidence type="ECO:0000259" key="8">
    <source>
        <dbReference type="Pfam" id="PF02706"/>
    </source>
</evidence>
<dbReference type="EMBL" id="QYBC01000006">
    <property type="protein sequence ID" value="RYB05699.1"/>
    <property type="molecule type" value="Genomic_DNA"/>
</dbReference>
<dbReference type="OrthoDB" id="7786248at2"/>
<comment type="caution">
    <text evidence="10">The sequence shown here is derived from an EMBL/GenBank/DDBJ whole genome shotgun (WGS) entry which is preliminary data.</text>
</comment>
<dbReference type="GO" id="GO:0005886">
    <property type="term" value="C:plasma membrane"/>
    <property type="evidence" value="ECO:0007669"/>
    <property type="project" value="UniProtKB-SubCell"/>
</dbReference>
<keyword evidence="2" id="KW-1003">Cell membrane</keyword>
<dbReference type="AlphaFoldDB" id="A0A4Q2RFN9"/>
<comment type="subcellular location">
    <subcellularLocation>
        <location evidence="1">Cell membrane</location>
        <topology evidence="1">Multi-pass membrane protein</topology>
    </subcellularLocation>
</comment>
<feature type="domain" description="Polysaccharide chain length determinant N-terminal" evidence="8">
    <location>
        <begin position="51"/>
        <end position="142"/>
    </location>
</feature>
<sequence>MPLSGGMGTASRSGPPGRRDRRHPACDRGSAMSMRSELDYDRTGRAAVGRELDLVGLGRAISRRRWWLIVPALVCFVGAVLFVSTVPPRYTAEAKVLVENGENYFTRPDRTDPLSATLPDDETVQSQIQLVQSRDIARAAVRRLDLKGNVEFDPLARGLDVVSRLTILLGLARDPTTVSPEDRILANYFDRLTVYSVPKSRVIAIEFSAADPDLAARAANTIAELVIEAQSAAKRDSARQAASSLASLVTDLRTRVAEAEGKADAYRTQSGLLQGANNATITNQQLGDLNTQLAQARTSQADAQAKAKIIKAMIAQNRVGEIPDVANNEFIRRISEQRSTLKAEIALQSRTLLPGHPHMQELNAQLADVDAQLRLAGDKMARTLENDGHIAAARVDNLLAALDVQKKTVGTAGVDQVHLNTLETQARLLKDQLEFNTQKYQEAVARENAASTPADVRVISRAMAPQLPSFPKKVPTIAIATIAGLVLALGILVAQELLSGRAFAASDAEAAAVAAPDALPLPVATPMPAPARAMSEAALAAEGEASLLATLDALRDCRVQNHAARALVLPPSPRAAAPAAVIGLARRLSGEGRTILVDLNRASPAVEPRHLALDSYGPGDGEPMGLGELLAGHASFAEVIHRDSQSRLHVVPVGQDPIDGSALDTIGLVLDALGETYDYLVLHAPAPTDPVTLRLAPEADAVVIVHAGDSASAEIAAARDMLARADGPAAVHLVPASVLAPRSAVRRAA</sequence>
<keyword evidence="5 7" id="KW-0472">Membrane</keyword>
<evidence type="ECO:0000256" key="7">
    <source>
        <dbReference type="SAM" id="Phobius"/>
    </source>
</evidence>
<evidence type="ECO:0000256" key="6">
    <source>
        <dbReference type="SAM" id="MobiDB-lite"/>
    </source>
</evidence>
<dbReference type="Proteomes" id="UP000289411">
    <property type="component" value="Unassembled WGS sequence"/>
</dbReference>
<dbReference type="Pfam" id="PF02706">
    <property type="entry name" value="Wzz"/>
    <property type="match status" value="1"/>
</dbReference>
<evidence type="ECO:0000259" key="9">
    <source>
        <dbReference type="Pfam" id="PF13807"/>
    </source>
</evidence>
<name>A0A4Q2RFN9_9HYPH</name>
<evidence type="ECO:0000256" key="5">
    <source>
        <dbReference type="ARBA" id="ARBA00023136"/>
    </source>
</evidence>
<dbReference type="InterPro" id="IPR003856">
    <property type="entry name" value="LPS_length_determ_N"/>
</dbReference>
<keyword evidence="3 7" id="KW-0812">Transmembrane</keyword>
<dbReference type="PANTHER" id="PTHR32309">
    <property type="entry name" value="TYROSINE-PROTEIN KINASE"/>
    <property type="match status" value="1"/>
</dbReference>
<dbReference type="PANTHER" id="PTHR32309:SF13">
    <property type="entry name" value="FERRIC ENTEROBACTIN TRANSPORT PROTEIN FEPE"/>
    <property type="match status" value="1"/>
</dbReference>
<keyword evidence="4 7" id="KW-1133">Transmembrane helix</keyword>
<evidence type="ECO:0000256" key="4">
    <source>
        <dbReference type="ARBA" id="ARBA00022989"/>
    </source>
</evidence>
<dbReference type="InterPro" id="IPR050445">
    <property type="entry name" value="Bact_polysacc_biosynth/exp"/>
</dbReference>
<dbReference type="InterPro" id="IPR032807">
    <property type="entry name" value="GNVR"/>
</dbReference>
<feature type="transmembrane region" description="Helical" evidence="7">
    <location>
        <begin position="66"/>
        <end position="86"/>
    </location>
</feature>
<feature type="region of interest" description="Disordered" evidence="6">
    <location>
        <begin position="1"/>
        <end position="34"/>
    </location>
</feature>
<proteinExistence type="predicted"/>
<evidence type="ECO:0000256" key="3">
    <source>
        <dbReference type="ARBA" id="ARBA00022692"/>
    </source>
</evidence>
<keyword evidence="11" id="KW-1185">Reference proteome</keyword>
<gene>
    <name evidence="10" type="ORF">D3272_08925</name>
</gene>
<reference evidence="10 11" key="1">
    <citation type="submission" date="2018-09" db="EMBL/GenBank/DDBJ databases">
        <authorList>
            <person name="Grouzdev D.S."/>
            <person name="Krutkina M.S."/>
        </authorList>
    </citation>
    <scope>NUCLEOTIDE SEQUENCE [LARGE SCALE GENOMIC DNA]</scope>
    <source>
        <strain evidence="10 11">RmlP001</strain>
    </source>
</reference>
<dbReference type="SUPFAM" id="SSF52540">
    <property type="entry name" value="P-loop containing nucleoside triphosphate hydrolases"/>
    <property type="match status" value="1"/>
</dbReference>
<dbReference type="GO" id="GO:0004713">
    <property type="term" value="F:protein tyrosine kinase activity"/>
    <property type="evidence" value="ECO:0007669"/>
    <property type="project" value="TreeGrafter"/>
</dbReference>
<reference evidence="10 11" key="2">
    <citation type="submission" date="2019-02" db="EMBL/GenBank/DDBJ databases">
        <title>'Lichenibacterium ramalinii' gen. nov. sp. nov., 'Lichenibacterium minor' gen. nov. sp. nov.</title>
        <authorList>
            <person name="Pankratov T."/>
        </authorList>
    </citation>
    <scope>NUCLEOTIDE SEQUENCE [LARGE SCALE GENOMIC DNA]</scope>
    <source>
        <strain evidence="10 11">RmlP001</strain>
    </source>
</reference>
<dbReference type="InterPro" id="IPR027417">
    <property type="entry name" value="P-loop_NTPase"/>
</dbReference>
<feature type="domain" description="Tyrosine-protein kinase G-rich" evidence="9">
    <location>
        <begin position="446"/>
        <end position="495"/>
    </location>
</feature>
<evidence type="ECO:0000256" key="1">
    <source>
        <dbReference type="ARBA" id="ARBA00004651"/>
    </source>
</evidence>